<dbReference type="GO" id="GO:0005886">
    <property type="term" value="C:plasma membrane"/>
    <property type="evidence" value="ECO:0007669"/>
    <property type="project" value="TreeGrafter"/>
</dbReference>
<accession>A0AAD9QBV6</accession>
<keyword evidence="7 11" id="KW-0406">Ion transport</keyword>
<evidence type="ECO:0000256" key="7">
    <source>
        <dbReference type="ARBA" id="ARBA00023065"/>
    </source>
</evidence>
<organism evidence="13 14">
    <name type="scientific">Acropora cervicornis</name>
    <name type="common">Staghorn coral</name>
    <dbReference type="NCBI Taxonomy" id="6130"/>
    <lineage>
        <taxon>Eukaryota</taxon>
        <taxon>Metazoa</taxon>
        <taxon>Cnidaria</taxon>
        <taxon>Anthozoa</taxon>
        <taxon>Hexacorallia</taxon>
        <taxon>Scleractinia</taxon>
        <taxon>Astrocoeniina</taxon>
        <taxon>Acroporidae</taxon>
        <taxon>Acropora</taxon>
    </lineage>
</organism>
<comment type="subcellular location">
    <subcellularLocation>
        <location evidence="1">Membrane</location>
        <topology evidence="1">Multi-pass membrane protein</topology>
    </subcellularLocation>
</comment>
<protein>
    <submittedName>
        <fullName evidence="13">Acid-sensing ion channel 1</fullName>
    </submittedName>
</protein>
<keyword evidence="6" id="KW-0915">Sodium</keyword>
<dbReference type="PANTHER" id="PTHR11690:SF300">
    <property type="entry name" value="PICKPOCKET PROTEIN 19"/>
    <property type="match status" value="1"/>
</dbReference>
<proteinExistence type="inferred from homology"/>
<evidence type="ECO:0000256" key="10">
    <source>
        <dbReference type="ARBA" id="ARBA00023303"/>
    </source>
</evidence>
<keyword evidence="9 11" id="KW-0739">Sodium transport</keyword>
<dbReference type="Gene3D" id="1.10.287.770">
    <property type="entry name" value="YojJ-like"/>
    <property type="match status" value="1"/>
</dbReference>
<keyword evidence="4 11" id="KW-0812">Transmembrane</keyword>
<evidence type="ECO:0000256" key="1">
    <source>
        <dbReference type="ARBA" id="ARBA00004141"/>
    </source>
</evidence>
<dbReference type="Gene3D" id="2.60.470.10">
    <property type="entry name" value="Acid-sensing ion channels like domains"/>
    <property type="match status" value="1"/>
</dbReference>
<dbReference type="PRINTS" id="PR01078">
    <property type="entry name" value="AMINACHANNEL"/>
</dbReference>
<dbReference type="PANTHER" id="PTHR11690">
    <property type="entry name" value="AMILORIDE-SENSITIVE SODIUM CHANNEL-RELATED"/>
    <property type="match status" value="1"/>
</dbReference>
<keyword evidence="14" id="KW-1185">Reference proteome</keyword>
<evidence type="ECO:0000256" key="5">
    <source>
        <dbReference type="ARBA" id="ARBA00022989"/>
    </source>
</evidence>
<keyword evidence="3 11" id="KW-0894">Sodium channel</keyword>
<dbReference type="Pfam" id="PF00858">
    <property type="entry name" value="ASC"/>
    <property type="match status" value="1"/>
</dbReference>
<evidence type="ECO:0000256" key="4">
    <source>
        <dbReference type="ARBA" id="ARBA00022692"/>
    </source>
</evidence>
<evidence type="ECO:0000313" key="13">
    <source>
        <dbReference type="EMBL" id="KAK2558427.1"/>
    </source>
</evidence>
<keyword evidence="5 12" id="KW-1133">Transmembrane helix</keyword>
<dbReference type="Proteomes" id="UP001249851">
    <property type="component" value="Unassembled WGS sequence"/>
</dbReference>
<evidence type="ECO:0000313" key="14">
    <source>
        <dbReference type="Proteomes" id="UP001249851"/>
    </source>
</evidence>
<evidence type="ECO:0000256" key="8">
    <source>
        <dbReference type="ARBA" id="ARBA00023136"/>
    </source>
</evidence>
<evidence type="ECO:0000256" key="12">
    <source>
        <dbReference type="SAM" id="Phobius"/>
    </source>
</evidence>
<comment type="similarity">
    <text evidence="11">Belongs to the amiloride-sensitive sodium channel (TC 1.A.6) family.</text>
</comment>
<dbReference type="EMBL" id="JARQWQ010000044">
    <property type="protein sequence ID" value="KAK2558427.1"/>
    <property type="molecule type" value="Genomic_DNA"/>
</dbReference>
<dbReference type="GO" id="GO:0015280">
    <property type="term" value="F:ligand-gated sodium channel activity"/>
    <property type="evidence" value="ECO:0007669"/>
    <property type="project" value="TreeGrafter"/>
</dbReference>
<evidence type="ECO:0000256" key="9">
    <source>
        <dbReference type="ARBA" id="ARBA00023201"/>
    </source>
</evidence>
<sequence>MITSKLQDNKVRNITDTETVEGQRESFHSTKTGNDETFVAFLENTTLHGARFLVTGSVFRRFFWTVALVSSFAYCALQIYSTLEAFSERPFSTKITTKTSNKAETVPFPAVTICNYNSFNRRRFKSYVQQNSTSNWSDGEVNRRLNLYEKFMIERNNDSFSPEMIKQYPEMTERVMEEHLHYLVLFSHVIEEMLLPKSSFRKACTINDLLCGPKNFKPLYNTQFGKCFTFNSGQDQSPIIKASLEGQTGGLKLQLNVERESYLLDPSNPYVGLTVLVHDQKSFPLMEQFGFAVHPGVRTLVAVKRKKFHNLPSPFSTKCIKDRSLQMLVNTSFTYSKPACIMGCISKFIVENCKCRPIEYKDRSVPLCGAMDTVLCVFPKYNEFVVSMEKADCEQSCTQPCEQTEYETTLSYAGLQRDVFIKWLNSSQDTTGMYENFLKMTYSEKKEYIDENIVSLDVYFQDLNYDEILQVPKFEIFSLIANLGGNFGLFLGISLLSILEILDFIFRRIWYLICRT</sequence>
<gene>
    <name evidence="13" type="ORF">P5673_019135</name>
</gene>
<evidence type="ECO:0000256" key="3">
    <source>
        <dbReference type="ARBA" id="ARBA00022461"/>
    </source>
</evidence>
<reference evidence="13" key="2">
    <citation type="journal article" date="2023" name="Science">
        <title>Genomic signatures of disease resistance in endangered staghorn corals.</title>
        <authorList>
            <person name="Vollmer S.V."/>
            <person name="Selwyn J.D."/>
            <person name="Despard B.A."/>
            <person name="Roesel C.L."/>
        </authorList>
    </citation>
    <scope>NUCLEOTIDE SEQUENCE</scope>
    <source>
        <strain evidence="13">K2</strain>
    </source>
</reference>
<comment type="caution">
    <text evidence="13">The sequence shown here is derived from an EMBL/GenBank/DDBJ whole genome shotgun (WGS) entry which is preliminary data.</text>
</comment>
<keyword evidence="8 12" id="KW-0472">Membrane</keyword>
<feature type="transmembrane region" description="Helical" evidence="12">
    <location>
        <begin position="487"/>
        <end position="506"/>
    </location>
</feature>
<evidence type="ECO:0000256" key="6">
    <source>
        <dbReference type="ARBA" id="ARBA00023053"/>
    </source>
</evidence>
<feature type="transmembrane region" description="Helical" evidence="12">
    <location>
        <begin position="62"/>
        <end position="80"/>
    </location>
</feature>
<dbReference type="InterPro" id="IPR020903">
    <property type="entry name" value="ENaC_CS"/>
</dbReference>
<keyword evidence="10 11" id="KW-0407">Ion channel</keyword>
<dbReference type="AlphaFoldDB" id="A0AAD9QBV6"/>
<name>A0AAD9QBV6_ACRCE</name>
<keyword evidence="2 11" id="KW-0813">Transport</keyword>
<dbReference type="PROSITE" id="PS01206">
    <property type="entry name" value="ASC"/>
    <property type="match status" value="1"/>
</dbReference>
<reference evidence="13" key="1">
    <citation type="journal article" date="2023" name="G3 (Bethesda)">
        <title>Whole genome assembly and annotation of the endangered Caribbean coral Acropora cervicornis.</title>
        <authorList>
            <person name="Selwyn J.D."/>
            <person name="Vollmer S.V."/>
        </authorList>
    </citation>
    <scope>NUCLEOTIDE SEQUENCE</scope>
    <source>
        <strain evidence="13">K2</strain>
    </source>
</reference>
<evidence type="ECO:0000256" key="11">
    <source>
        <dbReference type="RuleBase" id="RU000679"/>
    </source>
</evidence>
<dbReference type="InterPro" id="IPR001873">
    <property type="entry name" value="ENaC"/>
</dbReference>
<evidence type="ECO:0000256" key="2">
    <source>
        <dbReference type="ARBA" id="ARBA00022448"/>
    </source>
</evidence>